<sequence length="227" mass="24851">QNLHHPSRKSIVLASESWHRGVLGIVASRLVEKYYRPVIMINTAGGTSAGSARSIAGFDILSAIRACSQHLISFGGHKMAAGVTIEAEKIDKFAADFEDYAKQNLSEEDVVAKLYIDAAAPLGDFRREVVSELQMLGPFGQGNAEPIFATKGVRLASVPRRVGIKGDHLQLAITDNTASVRCIGFGMARLEKKLLENEFFNVAYQPQINTYKGTSSVELVLRDIRFE</sequence>
<protein>
    <recommendedName>
        <fullName evidence="5">Single-stranded-DNA-specific exonuclease RecJ</fullName>
    </recommendedName>
</protein>
<dbReference type="Gene3D" id="3.10.310.30">
    <property type="match status" value="1"/>
</dbReference>
<dbReference type="InterPro" id="IPR003156">
    <property type="entry name" value="DHHA1_dom"/>
</dbReference>
<keyword evidence="1" id="KW-0378">Hydrolase</keyword>
<dbReference type="PANTHER" id="PTHR30255">
    <property type="entry name" value="SINGLE-STRANDED-DNA-SPECIFIC EXONUCLEASE RECJ"/>
    <property type="match status" value="1"/>
</dbReference>
<evidence type="ECO:0000256" key="1">
    <source>
        <dbReference type="ARBA" id="ARBA00022801"/>
    </source>
</evidence>
<reference evidence="4" key="1">
    <citation type="journal article" date="2014" name="Front. Microbiol.">
        <title>High frequency of phylogenetically diverse reductive dehalogenase-homologous genes in deep subseafloor sedimentary metagenomes.</title>
        <authorList>
            <person name="Kawai M."/>
            <person name="Futagami T."/>
            <person name="Toyoda A."/>
            <person name="Takaki Y."/>
            <person name="Nishi S."/>
            <person name="Hori S."/>
            <person name="Arai W."/>
            <person name="Tsubouchi T."/>
            <person name="Morono Y."/>
            <person name="Uchiyama I."/>
            <person name="Ito T."/>
            <person name="Fujiyama A."/>
            <person name="Inagaki F."/>
            <person name="Takami H."/>
        </authorList>
    </citation>
    <scope>NUCLEOTIDE SEQUENCE</scope>
    <source>
        <strain evidence="4">Expedition CK06-06</strain>
    </source>
</reference>
<dbReference type="InterPro" id="IPR051673">
    <property type="entry name" value="SSDNA_exonuclease_RecJ"/>
</dbReference>
<dbReference type="InterPro" id="IPR038763">
    <property type="entry name" value="DHH_sf"/>
</dbReference>
<dbReference type="AlphaFoldDB" id="X0WRQ5"/>
<feature type="domain" description="RecJ OB" evidence="3">
    <location>
        <begin position="116"/>
        <end position="223"/>
    </location>
</feature>
<dbReference type="Pfam" id="PF02272">
    <property type="entry name" value="DHHA1"/>
    <property type="match status" value="1"/>
</dbReference>
<dbReference type="GO" id="GO:0003676">
    <property type="term" value="F:nucleic acid binding"/>
    <property type="evidence" value="ECO:0007669"/>
    <property type="project" value="InterPro"/>
</dbReference>
<dbReference type="SUPFAM" id="SSF64182">
    <property type="entry name" value="DHH phosphoesterases"/>
    <property type="match status" value="1"/>
</dbReference>
<organism evidence="4">
    <name type="scientific">marine sediment metagenome</name>
    <dbReference type="NCBI Taxonomy" id="412755"/>
    <lineage>
        <taxon>unclassified sequences</taxon>
        <taxon>metagenomes</taxon>
        <taxon>ecological metagenomes</taxon>
    </lineage>
</organism>
<gene>
    <name evidence="4" type="ORF">S01H1_47993</name>
</gene>
<dbReference type="PANTHER" id="PTHR30255:SF2">
    <property type="entry name" value="SINGLE-STRANDED-DNA-SPECIFIC EXONUCLEASE RECJ"/>
    <property type="match status" value="1"/>
</dbReference>
<evidence type="ECO:0000259" key="2">
    <source>
        <dbReference type="Pfam" id="PF02272"/>
    </source>
</evidence>
<dbReference type="EMBL" id="BARS01030799">
    <property type="protein sequence ID" value="GAG25877.1"/>
    <property type="molecule type" value="Genomic_DNA"/>
</dbReference>
<evidence type="ECO:0000259" key="3">
    <source>
        <dbReference type="Pfam" id="PF17768"/>
    </source>
</evidence>
<evidence type="ECO:0008006" key="5">
    <source>
        <dbReference type="Google" id="ProtNLM"/>
    </source>
</evidence>
<name>X0WRQ5_9ZZZZ</name>
<feature type="domain" description="DHHA1" evidence="2">
    <location>
        <begin position="12"/>
        <end position="102"/>
    </location>
</feature>
<evidence type="ECO:0000313" key="4">
    <source>
        <dbReference type="EMBL" id="GAG25877.1"/>
    </source>
</evidence>
<proteinExistence type="predicted"/>
<feature type="non-terminal residue" evidence="4">
    <location>
        <position position="1"/>
    </location>
</feature>
<dbReference type="GO" id="GO:0016787">
    <property type="term" value="F:hydrolase activity"/>
    <property type="evidence" value="ECO:0007669"/>
    <property type="project" value="UniProtKB-KW"/>
</dbReference>
<comment type="caution">
    <text evidence="4">The sequence shown here is derived from an EMBL/GenBank/DDBJ whole genome shotgun (WGS) entry which is preliminary data.</text>
</comment>
<dbReference type="Pfam" id="PF17768">
    <property type="entry name" value="RecJ_OB"/>
    <property type="match status" value="1"/>
</dbReference>
<accession>X0WRQ5</accession>
<dbReference type="InterPro" id="IPR041122">
    <property type="entry name" value="RecJ_OB"/>
</dbReference>